<evidence type="ECO:0000256" key="2">
    <source>
        <dbReference type="ARBA" id="ARBA00022692"/>
    </source>
</evidence>
<name>A0ABV2TYC7_9FLAO</name>
<evidence type="ECO:0000256" key="5">
    <source>
        <dbReference type="SAM" id="Phobius"/>
    </source>
</evidence>
<protein>
    <submittedName>
        <fullName evidence="7">O-antigen ligase family protein</fullName>
    </submittedName>
</protein>
<evidence type="ECO:0000256" key="1">
    <source>
        <dbReference type="ARBA" id="ARBA00004141"/>
    </source>
</evidence>
<feature type="transmembrane region" description="Helical" evidence="5">
    <location>
        <begin position="51"/>
        <end position="69"/>
    </location>
</feature>
<keyword evidence="3 5" id="KW-1133">Transmembrane helix</keyword>
<organism evidence="7 8">
    <name type="scientific">Sediminicola luteus</name>
    <dbReference type="NCBI Taxonomy" id="319238"/>
    <lineage>
        <taxon>Bacteria</taxon>
        <taxon>Pseudomonadati</taxon>
        <taxon>Bacteroidota</taxon>
        <taxon>Flavobacteriia</taxon>
        <taxon>Flavobacteriales</taxon>
        <taxon>Flavobacteriaceae</taxon>
        <taxon>Sediminicola</taxon>
    </lineage>
</organism>
<dbReference type="RefSeq" id="WP_354619055.1">
    <property type="nucleotide sequence ID" value="NZ_JBEWYP010000007.1"/>
</dbReference>
<keyword evidence="4 5" id="KW-0472">Membrane</keyword>
<evidence type="ECO:0000256" key="3">
    <source>
        <dbReference type="ARBA" id="ARBA00022989"/>
    </source>
</evidence>
<feature type="transmembrane region" description="Helical" evidence="5">
    <location>
        <begin position="269"/>
        <end position="287"/>
    </location>
</feature>
<dbReference type="InterPro" id="IPR007016">
    <property type="entry name" value="O-antigen_ligase-rel_domated"/>
</dbReference>
<dbReference type="InterPro" id="IPR051533">
    <property type="entry name" value="WaaL-like"/>
</dbReference>
<accession>A0ABV2TYC7</accession>
<proteinExistence type="predicted"/>
<feature type="transmembrane region" description="Helical" evidence="5">
    <location>
        <begin position="145"/>
        <end position="165"/>
    </location>
</feature>
<feature type="transmembrane region" description="Helical" evidence="5">
    <location>
        <begin position="242"/>
        <end position="263"/>
    </location>
</feature>
<comment type="caution">
    <text evidence="7">The sequence shown here is derived from an EMBL/GenBank/DDBJ whole genome shotgun (WGS) entry which is preliminary data.</text>
</comment>
<dbReference type="GO" id="GO:0016874">
    <property type="term" value="F:ligase activity"/>
    <property type="evidence" value="ECO:0007669"/>
    <property type="project" value="UniProtKB-KW"/>
</dbReference>
<evidence type="ECO:0000259" key="6">
    <source>
        <dbReference type="Pfam" id="PF04932"/>
    </source>
</evidence>
<feature type="transmembrane region" description="Helical" evidence="5">
    <location>
        <begin position="21"/>
        <end position="39"/>
    </location>
</feature>
<feature type="domain" description="O-antigen ligase-related" evidence="6">
    <location>
        <begin position="113"/>
        <end position="248"/>
    </location>
</feature>
<feature type="transmembrane region" description="Helical" evidence="5">
    <location>
        <begin position="112"/>
        <end position="133"/>
    </location>
</feature>
<evidence type="ECO:0000256" key="4">
    <source>
        <dbReference type="ARBA" id="ARBA00023136"/>
    </source>
</evidence>
<keyword evidence="7" id="KW-0436">Ligase</keyword>
<dbReference type="EMBL" id="JBEWYP010000007">
    <property type="protein sequence ID" value="MET7030264.1"/>
    <property type="molecule type" value="Genomic_DNA"/>
</dbReference>
<dbReference type="PANTHER" id="PTHR37422:SF13">
    <property type="entry name" value="LIPOPOLYSACCHARIDE BIOSYNTHESIS PROTEIN PA4999-RELATED"/>
    <property type="match status" value="1"/>
</dbReference>
<comment type="subcellular location">
    <subcellularLocation>
        <location evidence="1">Membrane</location>
        <topology evidence="1">Multi-pass membrane protein</topology>
    </subcellularLocation>
</comment>
<dbReference type="Proteomes" id="UP001549773">
    <property type="component" value="Unassembled WGS sequence"/>
</dbReference>
<dbReference type="Pfam" id="PF04932">
    <property type="entry name" value="Wzy_C"/>
    <property type="match status" value="1"/>
</dbReference>
<feature type="transmembrane region" description="Helical" evidence="5">
    <location>
        <begin position="81"/>
        <end position="100"/>
    </location>
</feature>
<keyword evidence="2 5" id="KW-0812">Transmembrane</keyword>
<reference evidence="7 8" key="1">
    <citation type="submission" date="2024-07" db="EMBL/GenBank/DDBJ databases">
        <title>The genome sequence of type strain Sediminicola luteus GDMCC 1.2596T.</title>
        <authorList>
            <person name="Liu Y."/>
        </authorList>
    </citation>
    <scope>NUCLEOTIDE SEQUENCE [LARGE SCALE GENOMIC DNA]</scope>
    <source>
        <strain evidence="7 8">GDMCC 1.2596</strain>
    </source>
</reference>
<evidence type="ECO:0000313" key="7">
    <source>
        <dbReference type="EMBL" id="MET7030264.1"/>
    </source>
</evidence>
<gene>
    <name evidence="7" type="ORF">ABXZ32_12720</name>
</gene>
<keyword evidence="8" id="KW-1185">Reference proteome</keyword>
<dbReference type="PANTHER" id="PTHR37422">
    <property type="entry name" value="TEICHURONIC ACID BIOSYNTHESIS PROTEIN TUAE"/>
    <property type="match status" value="1"/>
</dbReference>
<evidence type="ECO:0000313" key="8">
    <source>
        <dbReference type="Proteomes" id="UP001549773"/>
    </source>
</evidence>
<sequence length="319" mass="36296">MGTLYFLIGSLSGQAYIPEDIIDYLFVIIKYFIIVIGGYEVVKATSKKELILFLLIGALTVFLQMFVYYNPLKDGGRYSGFYLNPNSLGFICMMGYALSFGVEKKYRTIGQIAFTIIGFLTFSRTFIVVWLFINILSIRVSIKNIRILAAGVGLFIGFLTYNAFLPKKNPRLEAMSNILEGKSQNTNKLEEDSRTHTWAIYYPALMDKPIFGHGWGAFEGGAKVSVMGPHNAYIKTMGEGGILTLLIMLALYGFLLKTAWANFKQHPHLFLMLFALCLYMATNHNYWDNGYLLFFSMWLQYQILTKTVETVLEKDITIE</sequence>